<dbReference type="InterPro" id="IPR024078">
    <property type="entry name" value="LmbE-like_dom_sf"/>
</dbReference>
<accession>A0ABR3QVK8</accession>
<evidence type="ECO:0000313" key="2">
    <source>
        <dbReference type="Proteomes" id="UP001521222"/>
    </source>
</evidence>
<gene>
    <name evidence="1" type="ORF">SLS59_007884</name>
</gene>
<dbReference type="Proteomes" id="UP001521222">
    <property type="component" value="Unassembled WGS sequence"/>
</dbReference>
<proteinExistence type="predicted"/>
<name>A0ABR3QVK8_9PLEO</name>
<sequence length="276" mass="30481">MALVSSTAQGTKYQRSATQLLLTLGSGTLYFAAHPADTLLYQNPDLFHDLYVFKCVTTVLFTSGDRGKTGNHSRSLEQGVEAAYAWMSGLATDNQTWRVDTVRIGNGSVSVSRHPEAANLHIVYLRLPDGGPRGSGYEVDEQESLRKLWNGEIETITTTSGNATYTLDSLKDIAAALLRESKATEVRVLDHKTGIPDDEDERGDHADHVVSAKLVVDVVKEEQSTAKLQGYAAGFARKFDANLNETALDFKRKVTAFLTYAEYDQHMVRPMQEESF</sequence>
<dbReference type="EMBL" id="JAKIXB020000029">
    <property type="protein sequence ID" value="KAL1596186.1"/>
    <property type="molecule type" value="Genomic_DNA"/>
</dbReference>
<keyword evidence="2" id="KW-1185">Reference proteome</keyword>
<organism evidence="1 2">
    <name type="scientific">Nothophoma quercina</name>
    <dbReference type="NCBI Taxonomy" id="749835"/>
    <lineage>
        <taxon>Eukaryota</taxon>
        <taxon>Fungi</taxon>
        <taxon>Dikarya</taxon>
        <taxon>Ascomycota</taxon>
        <taxon>Pezizomycotina</taxon>
        <taxon>Dothideomycetes</taxon>
        <taxon>Pleosporomycetidae</taxon>
        <taxon>Pleosporales</taxon>
        <taxon>Pleosporineae</taxon>
        <taxon>Didymellaceae</taxon>
        <taxon>Nothophoma</taxon>
    </lineage>
</organism>
<dbReference type="Gene3D" id="3.40.50.10320">
    <property type="entry name" value="LmbE-like"/>
    <property type="match status" value="1"/>
</dbReference>
<reference evidence="1 2" key="1">
    <citation type="submission" date="2024-02" db="EMBL/GenBank/DDBJ databases">
        <title>De novo assembly and annotation of 12 fungi associated with fruit tree decline syndrome in Ontario, Canada.</title>
        <authorList>
            <person name="Sulman M."/>
            <person name="Ellouze W."/>
            <person name="Ilyukhin E."/>
        </authorList>
    </citation>
    <scope>NUCLEOTIDE SEQUENCE [LARGE SCALE GENOMIC DNA]</scope>
    <source>
        <strain evidence="1 2">M97-236</strain>
    </source>
</reference>
<comment type="caution">
    <text evidence="1">The sequence shown here is derived from an EMBL/GenBank/DDBJ whole genome shotgun (WGS) entry which is preliminary data.</text>
</comment>
<protein>
    <submittedName>
        <fullName evidence="1">Uncharacterized protein</fullName>
    </submittedName>
</protein>
<evidence type="ECO:0000313" key="1">
    <source>
        <dbReference type="EMBL" id="KAL1596186.1"/>
    </source>
</evidence>